<dbReference type="GO" id="GO:0004030">
    <property type="term" value="F:aldehyde dehydrogenase [NAD(P)+] activity"/>
    <property type="evidence" value="ECO:0007669"/>
    <property type="project" value="UniProtKB-ARBA"/>
</dbReference>
<dbReference type="InterPro" id="IPR029510">
    <property type="entry name" value="Ald_DH_CS_GLU"/>
</dbReference>
<dbReference type="Gene3D" id="3.40.309.10">
    <property type="entry name" value="Aldehyde Dehydrogenase, Chain A, domain 2"/>
    <property type="match status" value="1"/>
</dbReference>
<dbReference type="FunFam" id="3.40.605.10:FF:000026">
    <property type="entry name" value="Aldehyde dehydrogenase, putative"/>
    <property type="match status" value="1"/>
</dbReference>
<dbReference type="EMBL" id="JAACJM010000049">
    <property type="protein sequence ID" value="KAF5358642.1"/>
    <property type="molecule type" value="Genomic_DNA"/>
</dbReference>
<evidence type="ECO:0000256" key="4">
    <source>
        <dbReference type="RuleBase" id="RU003345"/>
    </source>
</evidence>
<dbReference type="SUPFAM" id="SSF53720">
    <property type="entry name" value="ALDH-like"/>
    <property type="match status" value="1"/>
</dbReference>
<name>A0A8H5LIN5_9AGAR</name>
<sequence length="497" mass="53524">MSEVFKLELNTPAYKGTVSFPTGLFIGGKFVEPIEKGKIEVVNPSNGKVITSVSAGTGKDVDIAVEAARKAYKTSWGLKVQGSVRGQMLLKLASLIEQNIDEFAALESLNVGKPFSVSKNGDVTNTVACLRYYGGWADKIQGKTIEFAYTRHEPYGVVGQIIPWNFPLSMISWKIGPALATGNCIILKPSEITPLTALKLASLVSEAGFPPGVVNIVNGYGNTVGQSIAEHPQISKVAFTGSTLTGRKIQEASAKSNLKVVTLELGGKSPHIIFDDADLEQAVKWAIRGIFSNGGQVCSAGSRIYVQEGIYDKFLEAFTEGAKHISKNTGDPFGEGVVHGPQVSSMQFDRIMTYIDSAKTDGATIHHGGERHGTEGYFVKPTIFTECKPGMKIVQEEIFGPCAAVIKFKTEEEVIEMANDTTYGLAAGVFTENAARGIRMVHALEAGSTFINCYNMLDKAVPFGGYKQSGIGRELGEYAIDMYTQVKAVHVNIGLRL</sequence>
<accession>A0A8H5LIN5</accession>
<dbReference type="Pfam" id="PF00171">
    <property type="entry name" value="Aldedh"/>
    <property type="match status" value="1"/>
</dbReference>
<proteinExistence type="inferred from homology"/>
<dbReference type="CDD" id="cd07091">
    <property type="entry name" value="ALDH_F1-2_Ald2-like"/>
    <property type="match status" value="1"/>
</dbReference>
<dbReference type="Proteomes" id="UP000559256">
    <property type="component" value="Unassembled WGS sequence"/>
</dbReference>
<feature type="domain" description="Aldehyde dehydrogenase" evidence="5">
    <location>
        <begin position="35"/>
        <end position="489"/>
    </location>
</feature>
<dbReference type="PROSITE" id="PS00070">
    <property type="entry name" value="ALDEHYDE_DEHYDR_CYS"/>
    <property type="match status" value="1"/>
</dbReference>
<dbReference type="InterPro" id="IPR015590">
    <property type="entry name" value="Aldehyde_DH_dom"/>
</dbReference>
<dbReference type="Gene3D" id="3.40.605.10">
    <property type="entry name" value="Aldehyde Dehydrogenase, Chain A, domain 1"/>
    <property type="match status" value="1"/>
</dbReference>
<dbReference type="PANTHER" id="PTHR11699">
    <property type="entry name" value="ALDEHYDE DEHYDROGENASE-RELATED"/>
    <property type="match status" value="1"/>
</dbReference>
<dbReference type="PROSITE" id="PS00687">
    <property type="entry name" value="ALDEHYDE_DEHYDR_GLU"/>
    <property type="match status" value="1"/>
</dbReference>
<dbReference type="AlphaFoldDB" id="A0A8H5LIN5"/>
<evidence type="ECO:0000313" key="6">
    <source>
        <dbReference type="EMBL" id="KAF5358642.1"/>
    </source>
</evidence>
<feature type="active site" evidence="3">
    <location>
        <position position="264"/>
    </location>
</feature>
<evidence type="ECO:0000256" key="3">
    <source>
        <dbReference type="PROSITE-ProRule" id="PRU10007"/>
    </source>
</evidence>
<comment type="similarity">
    <text evidence="1 4">Belongs to the aldehyde dehydrogenase family.</text>
</comment>
<dbReference type="InterPro" id="IPR016161">
    <property type="entry name" value="Ald_DH/histidinol_DH"/>
</dbReference>
<comment type="caution">
    <text evidence="6">The sequence shown here is derived from an EMBL/GenBank/DDBJ whole genome shotgun (WGS) entry which is preliminary data.</text>
</comment>
<dbReference type="InterPro" id="IPR016160">
    <property type="entry name" value="Ald_DH_CS_CYS"/>
</dbReference>
<dbReference type="OrthoDB" id="310895at2759"/>
<reference evidence="6 7" key="1">
    <citation type="journal article" date="2020" name="ISME J.">
        <title>Uncovering the hidden diversity of litter-decomposition mechanisms in mushroom-forming fungi.</title>
        <authorList>
            <person name="Floudas D."/>
            <person name="Bentzer J."/>
            <person name="Ahren D."/>
            <person name="Johansson T."/>
            <person name="Persson P."/>
            <person name="Tunlid A."/>
        </authorList>
    </citation>
    <scope>NUCLEOTIDE SEQUENCE [LARGE SCALE GENOMIC DNA]</scope>
    <source>
        <strain evidence="6 7">CBS 291.85</strain>
    </source>
</reference>
<dbReference type="FunFam" id="3.40.309.10:FF:000012">
    <property type="entry name" value="Betaine aldehyde dehydrogenase"/>
    <property type="match status" value="1"/>
</dbReference>
<organism evidence="6 7">
    <name type="scientific">Tetrapyrgos nigripes</name>
    <dbReference type="NCBI Taxonomy" id="182062"/>
    <lineage>
        <taxon>Eukaryota</taxon>
        <taxon>Fungi</taxon>
        <taxon>Dikarya</taxon>
        <taxon>Basidiomycota</taxon>
        <taxon>Agaricomycotina</taxon>
        <taxon>Agaricomycetes</taxon>
        <taxon>Agaricomycetidae</taxon>
        <taxon>Agaricales</taxon>
        <taxon>Marasmiineae</taxon>
        <taxon>Marasmiaceae</taxon>
        <taxon>Tetrapyrgos</taxon>
    </lineage>
</organism>
<keyword evidence="2 4" id="KW-0560">Oxidoreductase</keyword>
<keyword evidence="7" id="KW-1185">Reference proteome</keyword>
<dbReference type="InterPro" id="IPR016162">
    <property type="entry name" value="Ald_DH_N"/>
</dbReference>
<protein>
    <recommendedName>
        <fullName evidence="5">Aldehyde dehydrogenase domain-containing protein</fullName>
    </recommendedName>
</protein>
<dbReference type="FunFam" id="3.40.605.10:FF:000001">
    <property type="entry name" value="Aldehyde dehydrogenase 1"/>
    <property type="match status" value="1"/>
</dbReference>
<gene>
    <name evidence="6" type="ORF">D9758_007701</name>
</gene>
<dbReference type="InterPro" id="IPR016163">
    <property type="entry name" value="Ald_DH_C"/>
</dbReference>
<evidence type="ECO:0000259" key="5">
    <source>
        <dbReference type="Pfam" id="PF00171"/>
    </source>
</evidence>
<evidence type="ECO:0000256" key="2">
    <source>
        <dbReference type="ARBA" id="ARBA00023002"/>
    </source>
</evidence>
<evidence type="ECO:0000313" key="7">
    <source>
        <dbReference type="Proteomes" id="UP000559256"/>
    </source>
</evidence>
<evidence type="ECO:0000256" key="1">
    <source>
        <dbReference type="ARBA" id="ARBA00009986"/>
    </source>
</evidence>